<proteinExistence type="predicted"/>
<accession>A0A1Y6CYB2</accession>
<dbReference type="Pfam" id="PF12048">
    <property type="entry name" value="DUF3530"/>
    <property type="match status" value="2"/>
</dbReference>
<reference evidence="2 3" key="1">
    <citation type="submission" date="2016-12" db="EMBL/GenBank/DDBJ databases">
        <authorList>
            <person name="Song W.-J."/>
            <person name="Kurnit D.M."/>
        </authorList>
    </citation>
    <scope>NUCLEOTIDE SEQUENCE [LARGE SCALE GENOMIC DNA]</scope>
    <source>
        <strain evidence="2 3">175</strain>
    </source>
</reference>
<dbReference type="InterPro" id="IPR029058">
    <property type="entry name" value="AB_hydrolase_fold"/>
</dbReference>
<dbReference type="Gene3D" id="3.40.50.1820">
    <property type="entry name" value="alpha/beta hydrolase"/>
    <property type="match status" value="1"/>
</dbReference>
<dbReference type="EMBL" id="FXAM01000001">
    <property type="protein sequence ID" value="SMF95341.1"/>
    <property type="molecule type" value="Genomic_DNA"/>
</dbReference>
<gene>
    <name evidence="2" type="ORF">SAMN02949497_2702</name>
</gene>
<evidence type="ECO:0008006" key="4">
    <source>
        <dbReference type="Google" id="ProtNLM"/>
    </source>
</evidence>
<feature type="compositionally biased region" description="Pro residues" evidence="1">
    <location>
        <begin position="95"/>
        <end position="105"/>
    </location>
</feature>
<feature type="region of interest" description="Disordered" evidence="1">
    <location>
        <begin position="1"/>
        <end position="114"/>
    </location>
</feature>
<keyword evidence="3" id="KW-1185">Reference proteome</keyword>
<evidence type="ECO:0000313" key="2">
    <source>
        <dbReference type="EMBL" id="SMF95341.1"/>
    </source>
</evidence>
<feature type="compositionally biased region" description="Basic residues" evidence="1">
    <location>
        <begin position="55"/>
        <end position="72"/>
    </location>
</feature>
<dbReference type="AlphaFoldDB" id="A0A1Y6CYB2"/>
<evidence type="ECO:0000313" key="3">
    <source>
        <dbReference type="Proteomes" id="UP000192923"/>
    </source>
</evidence>
<protein>
    <recommendedName>
        <fullName evidence="4">Alpha/beta hydrolase family protein</fullName>
    </recommendedName>
</protein>
<dbReference type="InterPro" id="IPR022529">
    <property type="entry name" value="DUF3530"/>
</dbReference>
<dbReference type="RefSeq" id="WP_176225225.1">
    <property type="nucleotide sequence ID" value="NZ_FXAM01000001.1"/>
</dbReference>
<feature type="compositionally biased region" description="Low complexity" evidence="1">
    <location>
        <begin position="26"/>
        <end position="44"/>
    </location>
</feature>
<sequence>MQLIRHEPPIPLRFHSAPPWSPSPLARLAATTGDGRAAGGPRTASGTCESTGHPARVRATHHGSTRRARRYARATQHTGFAPPSAPTPATTNAPAPTPPAAPAKPKPPEASDLFPPSEVVKLTADGTSFEGLFRETPARRIRGAILLMHGRSSAANDQAIVDPLRVRLPERGWSSLSLALPDTPPGQTQAGARIKAGVDFLKGKNFKSLILLGHDQGARTLLDYLLQQETDPAVKAAVVIDPVPGIFAPGMGIGNEQAARLRLPVLDLRTGRDIAVLGEEARLWRVAFRGDPGYRQSVLNDPHPDWKDMEEFVENRVHGWLVRLQQSADPDSAPVRDASGLP</sequence>
<name>A0A1Y6CYB2_9GAMM</name>
<dbReference type="Proteomes" id="UP000192923">
    <property type="component" value="Unassembled WGS sequence"/>
</dbReference>
<evidence type="ECO:0000256" key="1">
    <source>
        <dbReference type="SAM" id="MobiDB-lite"/>
    </source>
</evidence>
<organism evidence="2 3">
    <name type="scientific">Methylomagnum ishizawai</name>
    <dbReference type="NCBI Taxonomy" id="1760988"/>
    <lineage>
        <taxon>Bacteria</taxon>
        <taxon>Pseudomonadati</taxon>
        <taxon>Pseudomonadota</taxon>
        <taxon>Gammaproteobacteria</taxon>
        <taxon>Methylococcales</taxon>
        <taxon>Methylococcaceae</taxon>
        <taxon>Methylomagnum</taxon>
    </lineage>
</organism>
<dbReference type="SUPFAM" id="SSF53474">
    <property type="entry name" value="alpha/beta-Hydrolases"/>
    <property type="match status" value="1"/>
</dbReference>